<dbReference type="AntiFam" id="ANF00005">
    <property type="entry name" value="Antisense to 23S rRNA"/>
</dbReference>
<dbReference type="EMBL" id="FNFC01000010">
    <property type="protein sequence ID" value="SDJ82975.1"/>
    <property type="molecule type" value="Genomic_DNA"/>
</dbReference>
<accession>A0A1G8WZH1</accession>
<protein>
    <submittedName>
        <fullName evidence="2">Uncharacterized protein</fullName>
    </submittedName>
</protein>
<gene>
    <name evidence="2" type="ORF">SAMN05216226_1102</name>
</gene>
<feature type="region of interest" description="Disordered" evidence="1">
    <location>
        <begin position="45"/>
        <end position="121"/>
    </location>
</feature>
<evidence type="ECO:0000256" key="1">
    <source>
        <dbReference type="SAM" id="MobiDB-lite"/>
    </source>
</evidence>
<evidence type="ECO:0000313" key="2">
    <source>
        <dbReference type="EMBL" id="SDJ82975.1"/>
    </source>
</evidence>
<name>A0A1G8WZH1_9EURY</name>
<keyword evidence="3" id="KW-1185">Reference proteome</keyword>
<dbReference type="Proteomes" id="UP000198856">
    <property type="component" value="Unassembled WGS sequence"/>
</dbReference>
<proteinExistence type="predicted"/>
<reference evidence="2 3" key="1">
    <citation type="submission" date="2016-10" db="EMBL/GenBank/DDBJ databases">
        <authorList>
            <person name="de Groot N.N."/>
        </authorList>
    </citation>
    <scope>NUCLEOTIDE SEQUENCE [LARGE SCALE GENOMIC DNA]</scope>
    <source>
        <strain evidence="2 3">IBRC-M10015</strain>
    </source>
</reference>
<feature type="compositionally biased region" description="Polar residues" evidence="1">
    <location>
        <begin position="56"/>
        <end position="76"/>
    </location>
</feature>
<organism evidence="2 3">
    <name type="scientific">Halovenus aranensis</name>
    <dbReference type="NCBI Taxonomy" id="890420"/>
    <lineage>
        <taxon>Archaea</taxon>
        <taxon>Methanobacteriati</taxon>
        <taxon>Methanobacteriota</taxon>
        <taxon>Stenosarchaea group</taxon>
        <taxon>Halobacteria</taxon>
        <taxon>Halobacteriales</taxon>
        <taxon>Haloarculaceae</taxon>
        <taxon>Halovenus</taxon>
    </lineage>
</organism>
<dbReference type="AlphaFoldDB" id="A0A1G8WZH1"/>
<sequence>MPRRVHPESIDLVLYEWSQRCLFSRWVSGLDAFSRYPVWRSRPAVLSRTTGKPVATTRSSSRTIRAFPSDTNTPPIDSSRPVSRRSKPSSRPPLIGEQPHPCPLLHGQDGGNRHRGSKPPGRYVLLRVTTLLSLG</sequence>
<evidence type="ECO:0000313" key="3">
    <source>
        <dbReference type="Proteomes" id="UP000198856"/>
    </source>
</evidence>